<dbReference type="KEGG" id="kbs:EPA93_28325"/>
<name>A0A4P6JW94_KTERU</name>
<dbReference type="Proteomes" id="UP000290365">
    <property type="component" value="Chromosome"/>
</dbReference>
<evidence type="ECO:0000313" key="3">
    <source>
        <dbReference type="Proteomes" id="UP000290365"/>
    </source>
</evidence>
<evidence type="ECO:0000313" key="2">
    <source>
        <dbReference type="EMBL" id="QBD79673.1"/>
    </source>
</evidence>
<reference evidence="2 3" key="1">
    <citation type="submission" date="2019-01" db="EMBL/GenBank/DDBJ databases">
        <title>Ktedonosporobacter rubrisoli SCAWS-G2.</title>
        <authorList>
            <person name="Huang Y."/>
            <person name="Yan B."/>
        </authorList>
    </citation>
    <scope>NUCLEOTIDE SEQUENCE [LARGE SCALE GENOMIC DNA]</scope>
    <source>
        <strain evidence="2 3">SCAWS-G2</strain>
    </source>
</reference>
<keyword evidence="1" id="KW-1133">Transmembrane helix</keyword>
<feature type="transmembrane region" description="Helical" evidence="1">
    <location>
        <begin position="12"/>
        <end position="33"/>
    </location>
</feature>
<dbReference type="Gene3D" id="2.160.20.80">
    <property type="entry name" value="E3 ubiquitin-protein ligase SopA"/>
    <property type="match status" value="2"/>
</dbReference>
<dbReference type="PANTHER" id="PTHR14136:SF17">
    <property type="entry name" value="BTB_POZ DOMAIN-CONTAINING PROTEIN KCTD9"/>
    <property type="match status" value="1"/>
</dbReference>
<dbReference type="InterPro" id="IPR051082">
    <property type="entry name" value="Pentapeptide-BTB/POZ_domain"/>
</dbReference>
<organism evidence="2 3">
    <name type="scientific">Ktedonosporobacter rubrisoli</name>
    <dbReference type="NCBI Taxonomy" id="2509675"/>
    <lineage>
        <taxon>Bacteria</taxon>
        <taxon>Bacillati</taxon>
        <taxon>Chloroflexota</taxon>
        <taxon>Ktedonobacteria</taxon>
        <taxon>Ktedonobacterales</taxon>
        <taxon>Ktedonosporobacteraceae</taxon>
        <taxon>Ktedonosporobacter</taxon>
    </lineage>
</organism>
<dbReference type="OrthoDB" id="480722at2"/>
<dbReference type="PANTHER" id="PTHR14136">
    <property type="entry name" value="BTB_POZ DOMAIN-CONTAINING PROTEIN KCTD9"/>
    <property type="match status" value="1"/>
</dbReference>
<protein>
    <submittedName>
        <fullName evidence="2">Pentapeptide repeat-containing protein</fullName>
    </submittedName>
</protein>
<feature type="transmembrane region" description="Helical" evidence="1">
    <location>
        <begin position="45"/>
        <end position="65"/>
    </location>
</feature>
<dbReference type="InterPro" id="IPR001646">
    <property type="entry name" value="5peptide_repeat"/>
</dbReference>
<sequence>MKKRSFHFSKVVFHPSTLAILSGLFGAVIGFLINLVSGGNASNNIWISLVFAIMFSLGLTAWQASEQAKTDKQWMTMLQEMVFQTYFLTLLTDKPEVSQIAKQRLGQVLKSLDAEQQLSMLHFFSHNGLPVTFIGDALRGSKALVGADLQKMELPSVQLDDTNLNSVNLSGANLSAADLSGAALYHANLSGANLRRANMKDSDMRGIDLQGANLTEADLSGSALLADHEKTAHKANLAHAILTHAKLRGANLTEADLSGANLRSADLSKATFTGANLQGADLTDATLTEATFIRANLQGADLTGADLTYALLDDADLRNAIVTDEQLQAISTGKNMRREG</sequence>
<dbReference type="RefSeq" id="WP_129890739.1">
    <property type="nucleotide sequence ID" value="NZ_CP035758.1"/>
</dbReference>
<gene>
    <name evidence="2" type="ORF">EPA93_28325</name>
</gene>
<accession>A0A4P6JW94</accession>
<dbReference type="SUPFAM" id="SSF141571">
    <property type="entry name" value="Pentapeptide repeat-like"/>
    <property type="match status" value="2"/>
</dbReference>
<dbReference type="EMBL" id="CP035758">
    <property type="protein sequence ID" value="QBD79673.1"/>
    <property type="molecule type" value="Genomic_DNA"/>
</dbReference>
<dbReference type="AlphaFoldDB" id="A0A4P6JW94"/>
<keyword evidence="3" id="KW-1185">Reference proteome</keyword>
<proteinExistence type="predicted"/>
<keyword evidence="1" id="KW-0812">Transmembrane</keyword>
<dbReference type="Pfam" id="PF00805">
    <property type="entry name" value="Pentapeptide"/>
    <property type="match status" value="2"/>
</dbReference>
<evidence type="ECO:0000256" key="1">
    <source>
        <dbReference type="SAM" id="Phobius"/>
    </source>
</evidence>
<keyword evidence="1" id="KW-0472">Membrane</keyword>